<evidence type="ECO:0000259" key="2">
    <source>
        <dbReference type="Pfam" id="PF19026"/>
    </source>
</evidence>
<feature type="compositionally biased region" description="Low complexity" evidence="1">
    <location>
        <begin position="12"/>
        <end position="31"/>
    </location>
</feature>
<feature type="compositionally biased region" description="Basic and acidic residues" evidence="1">
    <location>
        <begin position="36"/>
        <end position="55"/>
    </location>
</feature>
<dbReference type="GeneID" id="96005321"/>
<dbReference type="Pfam" id="PF19026">
    <property type="entry name" value="UBA_HYPK"/>
    <property type="match status" value="1"/>
</dbReference>
<organism evidence="3 4">
    <name type="scientific">Cladosporium halotolerans</name>
    <dbReference type="NCBI Taxonomy" id="1052096"/>
    <lineage>
        <taxon>Eukaryota</taxon>
        <taxon>Fungi</taxon>
        <taxon>Dikarya</taxon>
        <taxon>Ascomycota</taxon>
        <taxon>Pezizomycotina</taxon>
        <taxon>Dothideomycetes</taxon>
        <taxon>Dothideomycetidae</taxon>
        <taxon>Cladosporiales</taxon>
        <taxon>Cladosporiaceae</taxon>
        <taxon>Cladosporium</taxon>
    </lineage>
</organism>
<dbReference type="InterPro" id="IPR044034">
    <property type="entry name" value="NAC-like_UBA"/>
</dbReference>
<dbReference type="EMBL" id="JAAQHG020000010">
    <property type="protein sequence ID" value="KAL1587336.1"/>
    <property type="molecule type" value="Genomic_DNA"/>
</dbReference>
<protein>
    <recommendedName>
        <fullName evidence="2">Nascent polypeptide-associated complex subunit alpha-like UBA domain-containing protein</fullName>
    </recommendedName>
</protein>
<feature type="compositionally biased region" description="Gly residues" evidence="1">
    <location>
        <begin position="64"/>
        <end position="75"/>
    </location>
</feature>
<dbReference type="CDD" id="cd14361">
    <property type="entry name" value="UBA_HYPK"/>
    <property type="match status" value="1"/>
</dbReference>
<evidence type="ECO:0000313" key="3">
    <source>
        <dbReference type="EMBL" id="KAL1587336.1"/>
    </source>
</evidence>
<name>A0AB34KU55_9PEZI</name>
<evidence type="ECO:0000256" key="1">
    <source>
        <dbReference type="SAM" id="MobiDB-lite"/>
    </source>
</evidence>
<sequence length="135" mass="13431">MAEPQPPDVHEGASTPTGPPAAASAAAEAAALSSLDNKKMDEPAAAPKKDVDLKALNDAMKALGSGGSGAGGGGKKAAPSQSKAGEPQKLVKVDAADVGLLADQLDLSRPKATELLRAHDADAIRAMKAWVTASV</sequence>
<dbReference type="AlphaFoldDB" id="A0AB34KU55"/>
<feature type="compositionally biased region" description="Low complexity" evidence="1">
    <location>
        <begin position="76"/>
        <end position="85"/>
    </location>
</feature>
<gene>
    <name evidence="3" type="ORF">WHR41_03877</name>
</gene>
<dbReference type="Proteomes" id="UP000803884">
    <property type="component" value="Unassembled WGS sequence"/>
</dbReference>
<reference evidence="3 4" key="1">
    <citation type="journal article" date="2020" name="Microbiol. Resour. Announc.">
        <title>Draft Genome Sequence of a Cladosporium Species Isolated from the Mesophotic Ascidian Didemnum maculosum.</title>
        <authorList>
            <person name="Gioti A."/>
            <person name="Siaperas R."/>
            <person name="Nikolaivits E."/>
            <person name="Le Goff G."/>
            <person name="Ouazzani J."/>
            <person name="Kotoulas G."/>
            <person name="Topakas E."/>
        </authorList>
    </citation>
    <scope>NUCLEOTIDE SEQUENCE [LARGE SCALE GENOMIC DNA]</scope>
    <source>
        <strain evidence="3 4">TM138-S3</strain>
    </source>
</reference>
<dbReference type="RefSeq" id="XP_069230441.1">
    <property type="nucleotide sequence ID" value="XM_069372483.1"/>
</dbReference>
<comment type="caution">
    <text evidence="3">The sequence shown here is derived from an EMBL/GenBank/DDBJ whole genome shotgun (WGS) entry which is preliminary data.</text>
</comment>
<proteinExistence type="predicted"/>
<feature type="domain" description="Nascent polypeptide-associated complex subunit alpha-like UBA" evidence="2">
    <location>
        <begin position="91"/>
        <end position="131"/>
    </location>
</feature>
<dbReference type="InterPro" id="IPR038922">
    <property type="entry name" value="HYPK_UBA"/>
</dbReference>
<keyword evidence="4" id="KW-1185">Reference proteome</keyword>
<accession>A0AB34KU55</accession>
<feature type="region of interest" description="Disordered" evidence="1">
    <location>
        <begin position="1"/>
        <end position="89"/>
    </location>
</feature>
<evidence type="ECO:0000313" key="4">
    <source>
        <dbReference type="Proteomes" id="UP000803884"/>
    </source>
</evidence>